<feature type="compositionally biased region" description="Basic and acidic residues" evidence="1">
    <location>
        <begin position="286"/>
        <end position="297"/>
    </location>
</feature>
<feature type="compositionally biased region" description="Basic residues" evidence="1">
    <location>
        <begin position="1"/>
        <end position="12"/>
    </location>
</feature>
<dbReference type="EMBL" id="VIIS01000046">
    <property type="protein sequence ID" value="KAF0314132.1"/>
    <property type="molecule type" value="Genomic_DNA"/>
</dbReference>
<organism evidence="2 3">
    <name type="scientific">Amphibalanus amphitrite</name>
    <name type="common">Striped barnacle</name>
    <name type="synonym">Balanus amphitrite</name>
    <dbReference type="NCBI Taxonomy" id="1232801"/>
    <lineage>
        <taxon>Eukaryota</taxon>
        <taxon>Metazoa</taxon>
        <taxon>Ecdysozoa</taxon>
        <taxon>Arthropoda</taxon>
        <taxon>Crustacea</taxon>
        <taxon>Multicrustacea</taxon>
        <taxon>Cirripedia</taxon>
        <taxon>Thoracica</taxon>
        <taxon>Thoracicalcarea</taxon>
        <taxon>Balanomorpha</taxon>
        <taxon>Balanoidea</taxon>
        <taxon>Balanidae</taxon>
        <taxon>Amphibalaninae</taxon>
        <taxon>Amphibalanus</taxon>
    </lineage>
</organism>
<sequence length="365" mass="39949">MPARNKAKSRAGRNKEENSSPDLEGAGSLKEPDLSFARELSVCEWRDVVDQEETELFIAGIVDEWVENVLDVWYERYLDRATVPYVWEWYRSNLLELLRLDCLAPEPGEDPLTDPSWVPDAEPVPTPIDSWAPAAVPFVSAAELKRQEREAMSVQRSPLQFDLGPPLEPLVADWQIRAQLSSALSLQGAGRRPEKDLALCMDDFSSSDLSIVTAPGQLRLVEVGTEPPAGPAARLGAGAAARPAEGDAAAAATGPEDADTARSPELPAIKQLRALKLSRCSGLLARSDESSSTEERLPPIAQESAQPARQKRHTAAVNRTDPGHYEQVEVDCQVTEPEKFVGKKPTRLRSGKGRDEDASHVRHSP</sequence>
<dbReference type="AlphaFoldDB" id="A0A6A4XGY9"/>
<feature type="region of interest" description="Disordered" evidence="1">
    <location>
        <begin position="1"/>
        <end position="29"/>
    </location>
</feature>
<reference evidence="2 3" key="1">
    <citation type="submission" date="2019-07" db="EMBL/GenBank/DDBJ databases">
        <title>Draft genome assembly of a fouling barnacle, Amphibalanus amphitrite (Darwin, 1854): The first reference genome for Thecostraca.</title>
        <authorList>
            <person name="Kim W."/>
        </authorList>
    </citation>
    <scope>NUCLEOTIDE SEQUENCE [LARGE SCALE GENOMIC DNA]</scope>
    <source>
        <strain evidence="2">SNU_AA5</strain>
        <tissue evidence="2">Soma without cirri and trophi</tissue>
    </source>
</reference>
<dbReference type="PANTHER" id="PTHR34438">
    <property type="entry name" value="SI:DKEY-97L20.6"/>
    <property type="match status" value="1"/>
</dbReference>
<feature type="compositionally biased region" description="Basic residues" evidence="1">
    <location>
        <begin position="342"/>
        <end position="351"/>
    </location>
</feature>
<dbReference type="Pfam" id="PF15479">
    <property type="entry name" value="DUF4639"/>
    <property type="match status" value="1"/>
</dbReference>
<name>A0A6A4XGY9_AMPAM</name>
<feature type="compositionally biased region" description="Basic and acidic residues" evidence="1">
    <location>
        <begin position="352"/>
        <end position="365"/>
    </location>
</feature>
<evidence type="ECO:0000256" key="1">
    <source>
        <dbReference type="SAM" id="MobiDB-lite"/>
    </source>
</evidence>
<evidence type="ECO:0000313" key="2">
    <source>
        <dbReference type="EMBL" id="KAF0314132.1"/>
    </source>
</evidence>
<dbReference type="Proteomes" id="UP000440578">
    <property type="component" value="Unassembled WGS sequence"/>
</dbReference>
<dbReference type="InterPro" id="IPR028042">
    <property type="entry name" value="DUF4639"/>
</dbReference>
<dbReference type="PANTHER" id="PTHR34438:SF1">
    <property type="entry name" value="CHROMOSOME 2 OPEN READING FRAME 81"/>
    <property type="match status" value="1"/>
</dbReference>
<feature type="compositionally biased region" description="Low complexity" evidence="1">
    <location>
        <begin position="231"/>
        <end position="255"/>
    </location>
</feature>
<proteinExistence type="predicted"/>
<feature type="region of interest" description="Disordered" evidence="1">
    <location>
        <begin position="286"/>
        <end position="365"/>
    </location>
</feature>
<evidence type="ECO:0000313" key="3">
    <source>
        <dbReference type="Proteomes" id="UP000440578"/>
    </source>
</evidence>
<gene>
    <name evidence="2" type="ORF">FJT64_015422</name>
</gene>
<protein>
    <submittedName>
        <fullName evidence="2">Uncharacterized protein</fullName>
    </submittedName>
</protein>
<comment type="caution">
    <text evidence="2">The sequence shown here is derived from an EMBL/GenBank/DDBJ whole genome shotgun (WGS) entry which is preliminary data.</text>
</comment>
<keyword evidence="3" id="KW-1185">Reference proteome</keyword>
<feature type="region of interest" description="Disordered" evidence="1">
    <location>
        <begin position="229"/>
        <end position="263"/>
    </location>
</feature>
<accession>A0A6A4XGY9</accession>